<gene>
    <name evidence="1" type="ORF">H839_17168</name>
</gene>
<reference evidence="1 2" key="1">
    <citation type="journal article" date="2014" name="Appl. Microbiol. Biotechnol.">
        <title>Transformable facultative thermophile Geobacillus stearothermophilus NUB3621 as a host strain for metabolic engineering.</title>
        <authorList>
            <person name="Blanchard K."/>
            <person name="Robic S."/>
            <person name="Matsumura I."/>
        </authorList>
    </citation>
    <scope>NUCLEOTIDE SEQUENCE [LARGE SCALE GENOMIC DNA]</scope>
    <source>
        <strain evidence="1 2">NUB3621</strain>
    </source>
</reference>
<accession>A0ABC9VAS6</accession>
<dbReference type="EMBL" id="AOTZ01000009">
    <property type="protein sequence ID" value="EZP75252.1"/>
    <property type="molecule type" value="Genomic_DNA"/>
</dbReference>
<organism evidence="1 2">
    <name type="scientific">Parageobacillus genomosp. 1</name>
    <dbReference type="NCBI Taxonomy" id="1295642"/>
    <lineage>
        <taxon>Bacteria</taxon>
        <taxon>Bacillati</taxon>
        <taxon>Bacillota</taxon>
        <taxon>Bacilli</taxon>
        <taxon>Bacillales</taxon>
        <taxon>Anoxybacillaceae</taxon>
        <taxon>Parageobacillus</taxon>
    </lineage>
</organism>
<evidence type="ECO:0000313" key="1">
    <source>
        <dbReference type="EMBL" id="EZP75252.1"/>
    </source>
</evidence>
<dbReference type="Gene3D" id="3.20.20.140">
    <property type="entry name" value="Metal-dependent hydrolases"/>
    <property type="match status" value="1"/>
</dbReference>
<dbReference type="Proteomes" id="UP000023566">
    <property type="component" value="Chromosome"/>
</dbReference>
<keyword evidence="2" id="KW-1185">Reference proteome</keyword>
<comment type="caution">
    <text evidence="1">The sequence shown here is derived from an EMBL/GenBank/DDBJ whole genome shotgun (WGS) entry which is preliminary data.</text>
</comment>
<sequence length="50" mass="5931">MREAYDAIDKEFGIGDVYFFQENAELLVRGQAVYREEPERGKRKKFLGLF</sequence>
<proteinExistence type="predicted"/>
<evidence type="ECO:0000313" key="2">
    <source>
        <dbReference type="Proteomes" id="UP000023566"/>
    </source>
</evidence>
<dbReference type="AlphaFoldDB" id="A0ABC9VAS6"/>
<name>A0ABC9VAS6_9BACL</name>
<protein>
    <submittedName>
        <fullName evidence="1">Protein-tyrosine-phosphatase</fullName>
    </submittedName>
</protein>